<reference evidence="2" key="1">
    <citation type="submission" date="2020-12" db="EMBL/GenBank/DDBJ databases">
        <title>Prauserella sp. ASG 168, a novel actinomycete isolated from cave rock.</title>
        <authorList>
            <person name="Suriyachadkun C."/>
        </authorList>
    </citation>
    <scope>NUCLEOTIDE SEQUENCE</scope>
    <source>
        <strain evidence="2">ASG 168</strain>
    </source>
</reference>
<protein>
    <submittedName>
        <fullName evidence="2">Uncharacterized protein</fullName>
    </submittedName>
</protein>
<name>A0A934QNZ6_9PSEU</name>
<evidence type="ECO:0000256" key="1">
    <source>
        <dbReference type="SAM" id="MobiDB-lite"/>
    </source>
</evidence>
<gene>
    <name evidence="2" type="ORF">JHE00_03710</name>
</gene>
<keyword evidence="3" id="KW-1185">Reference proteome</keyword>
<evidence type="ECO:0000313" key="3">
    <source>
        <dbReference type="Proteomes" id="UP000635245"/>
    </source>
</evidence>
<evidence type="ECO:0000313" key="2">
    <source>
        <dbReference type="EMBL" id="MBK1783421.1"/>
    </source>
</evidence>
<dbReference type="AlphaFoldDB" id="A0A934QNZ6"/>
<sequence>MPTFDFVRDRIEGRVATAMGSQELAEGTPEAASLDEQLAERAKAGKERLEEIRRSMRKE</sequence>
<dbReference type="Proteomes" id="UP000635245">
    <property type="component" value="Unassembled WGS sequence"/>
</dbReference>
<organism evidence="2 3">
    <name type="scientific">Prauserella cavernicola</name>
    <dbReference type="NCBI Taxonomy" id="2800127"/>
    <lineage>
        <taxon>Bacteria</taxon>
        <taxon>Bacillati</taxon>
        <taxon>Actinomycetota</taxon>
        <taxon>Actinomycetes</taxon>
        <taxon>Pseudonocardiales</taxon>
        <taxon>Pseudonocardiaceae</taxon>
        <taxon>Prauserella</taxon>
    </lineage>
</organism>
<dbReference type="EMBL" id="JAENJH010000001">
    <property type="protein sequence ID" value="MBK1783421.1"/>
    <property type="molecule type" value="Genomic_DNA"/>
</dbReference>
<accession>A0A934QNZ6</accession>
<comment type="caution">
    <text evidence="2">The sequence shown here is derived from an EMBL/GenBank/DDBJ whole genome shotgun (WGS) entry which is preliminary data.</text>
</comment>
<feature type="region of interest" description="Disordered" evidence="1">
    <location>
        <begin position="40"/>
        <end position="59"/>
    </location>
</feature>
<proteinExistence type="predicted"/>